<dbReference type="Pfam" id="PF00271">
    <property type="entry name" value="Helicase_C"/>
    <property type="match status" value="1"/>
</dbReference>
<evidence type="ECO:0000256" key="5">
    <source>
        <dbReference type="ARBA" id="ARBA00022806"/>
    </source>
</evidence>
<evidence type="ECO:0000313" key="11">
    <source>
        <dbReference type="EMBL" id="CAG8761496.1"/>
    </source>
</evidence>
<dbReference type="Proteomes" id="UP000789901">
    <property type="component" value="Unassembled WGS sequence"/>
</dbReference>
<dbReference type="Pfam" id="PF04438">
    <property type="entry name" value="zf-HIT"/>
    <property type="match status" value="1"/>
</dbReference>
<keyword evidence="5" id="KW-0347">Helicase</keyword>
<evidence type="ECO:0000256" key="1">
    <source>
        <dbReference type="ARBA" id="ARBA00009718"/>
    </source>
</evidence>
<reference evidence="11 12" key="1">
    <citation type="submission" date="2021-06" db="EMBL/GenBank/DDBJ databases">
        <authorList>
            <person name="Kallberg Y."/>
            <person name="Tangrot J."/>
            <person name="Rosling A."/>
        </authorList>
    </citation>
    <scope>NUCLEOTIDE SEQUENCE [LARGE SCALE GENOMIC DNA]</scope>
    <source>
        <strain evidence="11 12">120-4 pot B 10/14</strain>
    </source>
</reference>
<feature type="domain" description="DEAD-box RNA helicase Q" evidence="10">
    <location>
        <begin position="202"/>
        <end position="230"/>
    </location>
</feature>
<evidence type="ECO:0000256" key="2">
    <source>
        <dbReference type="ARBA" id="ARBA00012552"/>
    </source>
</evidence>
<evidence type="ECO:0000256" key="4">
    <source>
        <dbReference type="ARBA" id="ARBA00022801"/>
    </source>
</evidence>
<dbReference type="PROSITE" id="PS51194">
    <property type="entry name" value="HELICASE_CTER"/>
    <property type="match status" value="1"/>
</dbReference>
<evidence type="ECO:0000256" key="3">
    <source>
        <dbReference type="ARBA" id="ARBA00022741"/>
    </source>
</evidence>
<dbReference type="Pfam" id="PF00270">
    <property type="entry name" value="DEAD"/>
    <property type="match status" value="1"/>
</dbReference>
<keyword evidence="3" id="KW-0547">Nucleotide-binding</keyword>
<accession>A0ABN7VEL2</accession>
<feature type="short sequence motif" description="Q motif" evidence="7">
    <location>
        <begin position="202"/>
        <end position="230"/>
    </location>
</feature>
<evidence type="ECO:0000256" key="6">
    <source>
        <dbReference type="ARBA" id="ARBA00022840"/>
    </source>
</evidence>
<keyword evidence="12" id="KW-1185">Reference proteome</keyword>
<organism evidence="11 12">
    <name type="scientific">Gigaspora margarita</name>
    <dbReference type="NCBI Taxonomy" id="4874"/>
    <lineage>
        <taxon>Eukaryota</taxon>
        <taxon>Fungi</taxon>
        <taxon>Fungi incertae sedis</taxon>
        <taxon>Mucoromycota</taxon>
        <taxon>Glomeromycotina</taxon>
        <taxon>Glomeromycetes</taxon>
        <taxon>Diversisporales</taxon>
        <taxon>Gigasporaceae</taxon>
        <taxon>Gigaspora</taxon>
    </lineage>
</organism>
<dbReference type="PROSITE" id="PS51192">
    <property type="entry name" value="HELICASE_ATP_BIND_1"/>
    <property type="match status" value="1"/>
</dbReference>
<dbReference type="InterPro" id="IPR044742">
    <property type="entry name" value="DEAD/DEAH_RhlB"/>
</dbReference>
<dbReference type="SMART" id="SM00490">
    <property type="entry name" value="HELICc"/>
    <property type="match status" value="1"/>
</dbReference>
<dbReference type="InterPro" id="IPR027417">
    <property type="entry name" value="P-loop_NTPase"/>
</dbReference>
<gene>
    <name evidence="11" type="ORF">GMARGA_LOCUS17532</name>
</gene>
<dbReference type="Gene3D" id="3.40.50.300">
    <property type="entry name" value="P-loop containing nucleotide triphosphate hydrolases"/>
    <property type="match status" value="3"/>
</dbReference>
<dbReference type="SUPFAM" id="SSF52540">
    <property type="entry name" value="P-loop containing nucleoside triphosphate hydrolases"/>
    <property type="match status" value="2"/>
</dbReference>
<evidence type="ECO:0000259" key="8">
    <source>
        <dbReference type="PROSITE" id="PS51192"/>
    </source>
</evidence>
<feature type="domain" description="Helicase ATP-binding" evidence="8">
    <location>
        <begin position="233"/>
        <end position="381"/>
    </location>
</feature>
<dbReference type="PANTHER" id="PTHR47958">
    <property type="entry name" value="ATP-DEPENDENT RNA HELICASE DBP3"/>
    <property type="match status" value="1"/>
</dbReference>
<dbReference type="EMBL" id="CAJVQB010013333">
    <property type="protein sequence ID" value="CAG8761496.1"/>
    <property type="molecule type" value="Genomic_DNA"/>
</dbReference>
<dbReference type="InterPro" id="IPR014014">
    <property type="entry name" value="RNA_helicase_DEAD_Q_motif"/>
</dbReference>
<sequence>MFQTMFVPRSAIKRPSSTPVKTSKKVKTTAQVVTSIERTEEPSTLNSVKVSNQVNSNVEEVEDPIKEYSYQQREASTGEPACVVCRKYGEYICDETDHDVCSIECKKIDIERTTKITNNIPDPLPKVTQPVPKYSHNIADATFVSGDTSQMLLQITSDLFHAQLTAYLPHQEIKVLSSFQVQSILSKNRIIVHGKNIPRPITKFEHCKLPPKMTDNLQQVGYLQPTEIQMQVIPTVLVGRDILASAQTGSGKTAAFLIPIIIHTWTISQFREGKGGPYAIIMAPTRELCSQIEALAKKMITGLQNMKTALIVGGIPISNQIHRLKKVDMMFKMGFENQVNEIIEKMTSSSKGRLQILMFSATIPDNIEKQANLLLHDHIKITVGELKQTILWVENKSKKKQLFSILNDPKYYRPPIIVFVESKMGADLLSQAIEKKCGARTVSIHSDKSQKERTQILQSFLNGEYEIIVSTGILSRGLDLSLVNMVVNFDMAVSIDEYVHQCGRVSGSIHGWAVTFINEDHKHLFKEFVSMLKMQPSE</sequence>
<dbReference type="InterPro" id="IPR007529">
    <property type="entry name" value="Znf_HIT"/>
</dbReference>
<dbReference type="InterPro" id="IPR011545">
    <property type="entry name" value="DEAD/DEAH_box_helicase_dom"/>
</dbReference>
<dbReference type="PROSITE" id="PS51195">
    <property type="entry name" value="Q_MOTIF"/>
    <property type="match status" value="1"/>
</dbReference>
<dbReference type="InterPro" id="IPR014001">
    <property type="entry name" value="Helicase_ATP-bd"/>
</dbReference>
<feature type="domain" description="Helicase C-terminal" evidence="9">
    <location>
        <begin position="385"/>
        <end position="538"/>
    </location>
</feature>
<protein>
    <recommendedName>
        <fullName evidence="2">RNA helicase</fullName>
        <ecNumber evidence="2">3.6.4.13</ecNumber>
    </recommendedName>
</protein>
<keyword evidence="6" id="KW-0067">ATP-binding</keyword>
<comment type="caution">
    <text evidence="11">The sequence shown here is derived from an EMBL/GenBank/DDBJ whole genome shotgun (WGS) entry which is preliminary data.</text>
</comment>
<name>A0ABN7VEL2_GIGMA</name>
<evidence type="ECO:0000259" key="9">
    <source>
        <dbReference type="PROSITE" id="PS51194"/>
    </source>
</evidence>
<dbReference type="Gene3D" id="3.30.60.220">
    <property type="match status" value="1"/>
</dbReference>
<evidence type="ECO:0000256" key="7">
    <source>
        <dbReference type="PROSITE-ProRule" id="PRU00552"/>
    </source>
</evidence>
<proteinExistence type="inferred from homology"/>
<evidence type="ECO:0000313" key="12">
    <source>
        <dbReference type="Proteomes" id="UP000789901"/>
    </source>
</evidence>
<keyword evidence="4" id="KW-0378">Hydrolase</keyword>
<dbReference type="EC" id="3.6.4.13" evidence="2"/>
<dbReference type="CDD" id="cd00268">
    <property type="entry name" value="DEADc"/>
    <property type="match status" value="1"/>
</dbReference>
<dbReference type="InterPro" id="IPR001650">
    <property type="entry name" value="Helicase_C-like"/>
</dbReference>
<dbReference type="CDD" id="cd18787">
    <property type="entry name" value="SF2_C_DEAD"/>
    <property type="match status" value="1"/>
</dbReference>
<evidence type="ECO:0000259" key="10">
    <source>
        <dbReference type="PROSITE" id="PS51195"/>
    </source>
</evidence>
<dbReference type="SMART" id="SM00487">
    <property type="entry name" value="DEXDc"/>
    <property type="match status" value="1"/>
</dbReference>
<dbReference type="CDD" id="cd23022">
    <property type="entry name" value="zf-HIT_DDX59"/>
    <property type="match status" value="1"/>
</dbReference>
<comment type="similarity">
    <text evidence="1">Belongs to the DEAD box helicase family. DDX59 subfamily.</text>
</comment>